<sequence>MTRILMGLLAILIISLISFGGAHKWASSNKDSSNKSKWVGTWTASMQAPAKDGNSHDGFEDQTIRLILRPHIDGDEMRIRLSNEFGSLPLSMKEVRVAASKEGASVDGETDQVITFNGEKSVTIPAGEKQYSDSIKFPVDADQNLTVSLYVDKKTGPTTWHQRSTQTVYMSESGNHAADAEDSAYTSKEEAWFWLDRMEVVPNDSVNGAVVVMGSSIANGNNSTMSANHRWPDYLANRMNAEDAKVKMSVLNAGVSANHLINSEAGKGENALARLKRDALSQKGVKAVILHEGINDIRHYPEYDSEQIIDRMKQIIKATHKEGLTIYGGTLTPFKKSGMYTEEGEKTRQEVNEWIRTSGAFDAVIDFDKALRDPDDPEKFLSKYDSGDHLHPNDDGYKKMAETVDLSNFE</sequence>
<name>A0A4U1MNA1_9BACL</name>
<evidence type="ECO:0000313" key="3">
    <source>
        <dbReference type="Proteomes" id="UP000310541"/>
    </source>
</evidence>
<dbReference type="CDD" id="cd01830">
    <property type="entry name" value="XynE_like"/>
    <property type="match status" value="1"/>
</dbReference>
<dbReference type="OrthoDB" id="1828825at2"/>
<dbReference type="Pfam" id="PF13472">
    <property type="entry name" value="Lipase_GDSL_2"/>
    <property type="match status" value="1"/>
</dbReference>
<dbReference type="GO" id="GO:0016787">
    <property type="term" value="F:hydrolase activity"/>
    <property type="evidence" value="ECO:0007669"/>
    <property type="project" value="UniProtKB-KW"/>
</dbReference>
<feature type="domain" description="SGNH hydrolase-type esterase" evidence="1">
    <location>
        <begin position="213"/>
        <end position="398"/>
    </location>
</feature>
<dbReference type="PANTHER" id="PTHR43784">
    <property type="entry name" value="GDSL-LIKE LIPASE/ACYLHYDROLASE, PUTATIVE (AFU_ORTHOLOGUE AFUA_2G00820)-RELATED"/>
    <property type="match status" value="1"/>
</dbReference>
<dbReference type="Gene3D" id="3.40.50.1110">
    <property type="entry name" value="SGNH hydrolase"/>
    <property type="match status" value="1"/>
</dbReference>
<organism evidence="2 3">
    <name type="scientific">Guptibacillus hwajinpoensis</name>
    <dbReference type="NCBI Taxonomy" id="208199"/>
    <lineage>
        <taxon>Bacteria</taxon>
        <taxon>Bacillati</taxon>
        <taxon>Bacillota</taxon>
        <taxon>Bacilli</taxon>
        <taxon>Bacillales</taxon>
        <taxon>Guptibacillaceae</taxon>
        <taxon>Guptibacillus</taxon>
    </lineage>
</organism>
<dbReference type="PANTHER" id="PTHR43784:SF2">
    <property type="entry name" value="GDSL-LIKE LIPASE_ACYLHYDROLASE, PUTATIVE (AFU_ORTHOLOGUE AFUA_2G00820)-RELATED"/>
    <property type="match status" value="1"/>
</dbReference>
<reference evidence="2 3" key="1">
    <citation type="submission" date="2019-04" db="EMBL/GenBank/DDBJ databases">
        <title>Genome sequence of Bacillus hwajinpoensis strain Y2.</title>
        <authorList>
            <person name="Fair J.L."/>
            <person name="Maclea K.S."/>
        </authorList>
    </citation>
    <scope>NUCLEOTIDE SEQUENCE [LARGE SCALE GENOMIC DNA]</scope>
    <source>
        <strain evidence="2 3">Y2</strain>
    </source>
</reference>
<dbReference type="RefSeq" id="WP_136946135.1">
    <property type="nucleotide sequence ID" value="NZ_SWFM01000001.1"/>
</dbReference>
<accession>A0A4U1MNA1</accession>
<dbReference type="InterPro" id="IPR053140">
    <property type="entry name" value="GDSL_Rv0518-like"/>
</dbReference>
<evidence type="ECO:0000313" key="2">
    <source>
        <dbReference type="EMBL" id="TKD72284.1"/>
    </source>
</evidence>
<dbReference type="InterPro" id="IPR013830">
    <property type="entry name" value="SGNH_hydro"/>
</dbReference>
<dbReference type="AlphaFoldDB" id="A0A4U1MNA1"/>
<comment type="caution">
    <text evidence="2">The sequence shown here is derived from an EMBL/GenBank/DDBJ whole genome shotgun (WGS) entry which is preliminary data.</text>
</comment>
<keyword evidence="2" id="KW-0378">Hydrolase</keyword>
<dbReference type="Proteomes" id="UP000310541">
    <property type="component" value="Unassembled WGS sequence"/>
</dbReference>
<evidence type="ECO:0000259" key="1">
    <source>
        <dbReference type="Pfam" id="PF13472"/>
    </source>
</evidence>
<proteinExistence type="predicted"/>
<gene>
    <name evidence="2" type="ORF">FBF83_05705</name>
</gene>
<protein>
    <submittedName>
        <fullName evidence="2">SGNH/GDSL hydrolase family protein</fullName>
    </submittedName>
</protein>
<dbReference type="SUPFAM" id="SSF52266">
    <property type="entry name" value="SGNH hydrolase"/>
    <property type="match status" value="1"/>
</dbReference>
<dbReference type="EMBL" id="SWFM01000001">
    <property type="protein sequence ID" value="TKD72284.1"/>
    <property type="molecule type" value="Genomic_DNA"/>
</dbReference>
<dbReference type="InterPro" id="IPR036514">
    <property type="entry name" value="SGNH_hydro_sf"/>
</dbReference>